<evidence type="ECO:0000256" key="7">
    <source>
        <dbReference type="ARBA" id="ARBA00023157"/>
    </source>
</evidence>
<dbReference type="GO" id="GO:0016020">
    <property type="term" value="C:membrane"/>
    <property type="evidence" value="ECO:0007669"/>
    <property type="project" value="UniProtKB-SubCell"/>
</dbReference>
<dbReference type="PROSITE" id="PS50068">
    <property type="entry name" value="LDLRA_2"/>
    <property type="match status" value="3"/>
</dbReference>
<dbReference type="OrthoDB" id="72419at2759"/>
<evidence type="ECO:0000256" key="9">
    <source>
        <dbReference type="ARBA" id="ARBA00023180"/>
    </source>
</evidence>
<dbReference type="PROSITE" id="PS51120">
    <property type="entry name" value="LDLRB"/>
    <property type="match status" value="12"/>
</dbReference>
<dbReference type="SUPFAM" id="SSF57424">
    <property type="entry name" value="LDL receptor-like module"/>
    <property type="match status" value="3"/>
</dbReference>
<dbReference type="Pfam" id="PF14670">
    <property type="entry name" value="FXa_inhibition"/>
    <property type="match status" value="3"/>
</dbReference>
<dbReference type="InterPro" id="IPR023415">
    <property type="entry name" value="LDLR_class-A_CS"/>
</dbReference>
<evidence type="ECO:0000259" key="14">
    <source>
        <dbReference type="PROSITE" id="PS01186"/>
    </source>
</evidence>
<feature type="domain" description="EGF-like" evidence="14">
    <location>
        <begin position="586"/>
        <end position="601"/>
    </location>
</feature>
<feature type="repeat" description="LDL-receptor class B" evidence="11">
    <location>
        <begin position="474"/>
        <end position="516"/>
    </location>
</feature>
<dbReference type="SMART" id="SM00135">
    <property type="entry name" value="LY"/>
    <property type="match status" value="20"/>
</dbReference>
<feature type="disulfide bond" evidence="10">
    <location>
        <begin position="1307"/>
        <end position="1322"/>
    </location>
</feature>
<keyword evidence="15" id="KW-0449">Lipoprotein</keyword>
<dbReference type="SMART" id="SM00181">
    <property type="entry name" value="EGF"/>
    <property type="match status" value="4"/>
</dbReference>
<gene>
    <name evidence="15" type="ORF">WH47_00436</name>
</gene>
<dbReference type="FunFam" id="4.10.400.10:FF:000034">
    <property type="entry name" value="Low-density lipoprotein receptor-related protein 2"/>
    <property type="match status" value="1"/>
</dbReference>
<evidence type="ECO:0000313" key="16">
    <source>
        <dbReference type="Proteomes" id="UP000053825"/>
    </source>
</evidence>
<feature type="repeat" description="LDL-receptor class B" evidence="11">
    <location>
        <begin position="119"/>
        <end position="164"/>
    </location>
</feature>
<feature type="compositionally biased region" description="Polar residues" evidence="12">
    <location>
        <begin position="1500"/>
        <end position="1522"/>
    </location>
</feature>
<feature type="repeat" description="LDL-receptor class B" evidence="11">
    <location>
        <begin position="76"/>
        <end position="118"/>
    </location>
</feature>
<dbReference type="STRING" id="597456.A0A0L7R7D2"/>
<feature type="repeat" description="LDL-receptor class B" evidence="11">
    <location>
        <begin position="165"/>
        <end position="207"/>
    </location>
</feature>
<evidence type="ECO:0000256" key="4">
    <source>
        <dbReference type="ARBA" id="ARBA00022729"/>
    </source>
</evidence>
<feature type="repeat" description="LDL-receptor class B" evidence="11">
    <location>
        <begin position="1108"/>
        <end position="1150"/>
    </location>
</feature>
<evidence type="ECO:0000256" key="11">
    <source>
        <dbReference type="PROSITE-ProRule" id="PRU00461"/>
    </source>
</evidence>
<keyword evidence="3" id="KW-0254">Endocytosis</keyword>
<keyword evidence="13" id="KW-1133">Transmembrane helix</keyword>
<dbReference type="PANTHER" id="PTHR46513">
    <property type="entry name" value="VITELLOGENIN RECEPTOR-LIKE PROTEIN-RELATED-RELATED"/>
    <property type="match status" value="1"/>
</dbReference>
<dbReference type="InterPro" id="IPR000033">
    <property type="entry name" value="LDLR_classB_rpt"/>
</dbReference>
<reference evidence="15 16" key="1">
    <citation type="submission" date="2015-07" db="EMBL/GenBank/DDBJ databases">
        <title>The genome of Habropoda laboriosa.</title>
        <authorList>
            <person name="Pan H."/>
            <person name="Kapheim K."/>
        </authorList>
    </citation>
    <scope>NUCLEOTIDE SEQUENCE [LARGE SCALE GENOMIC DNA]</scope>
    <source>
        <strain evidence="15">0110345459</strain>
    </source>
</reference>
<dbReference type="FunFam" id="2.120.10.30:FF:000001">
    <property type="entry name" value="Low-density lipoprotein receptor-related protein 6"/>
    <property type="match status" value="1"/>
</dbReference>
<keyword evidence="13" id="KW-0812">Transmembrane</keyword>
<keyword evidence="7 10" id="KW-1015">Disulfide bond</keyword>
<evidence type="ECO:0000256" key="5">
    <source>
        <dbReference type="ARBA" id="ARBA00022737"/>
    </source>
</evidence>
<evidence type="ECO:0000256" key="8">
    <source>
        <dbReference type="ARBA" id="ARBA00023170"/>
    </source>
</evidence>
<dbReference type="PROSITE" id="PS01186">
    <property type="entry name" value="EGF_2"/>
    <property type="match status" value="1"/>
</dbReference>
<dbReference type="PANTHER" id="PTHR46513:SF41">
    <property type="entry name" value="LOW-DENSITY LIPOPROTEIN RECEPTOR-RELATED PROTEIN"/>
    <property type="match status" value="1"/>
</dbReference>
<dbReference type="PROSITE" id="PS01209">
    <property type="entry name" value="LDLRA_1"/>
    <property type="match status" value="1"/>
</dbReference>
<feature type="repeat" description="LDL-receptor class B" evidence="11">
    <location>
        <begin position="734"/>
        <end position="776"/>
    </location>
</feature>
<feature type="repeat" description="LDL-receptor class B" evidence="11">
    <location>
        <begin position="648"/>
        <end position="690"/>
    </location>
</feature>
<dbReference type="SUPFAM" id="SSF63825">
    <property type="entry name" value="YWTD domain"/>
    <property type="match status" value="4"/>
</dbReference>
<dbReference type="SUPFAM" id="SSF57196">
    <property type="entry name" value="EGF/Laminin"/>
    <property type="match status" value="3"/>
</dbReference>
<evidence type="ECO:0000313" key="15">
    <source>
        <dbReference type="EMBL" id="KOC66743.1"/>
    </source>
</evidence>
<dbReference type="CDD" id="cd00112">
    <property type="entry name" value="LDLa"/>
    <property type="match status" value="3"/>
</dbReference>
<dbReference type="InterPro" id="IPR000742">
    <property type="entry name" value="EGF"/>
</dbReference>
<feature type="disulfide bond" evidence="10">
    <location>
        <begin position="1344"/>
        <end position="1359"/>
    </location>
</feature>
<evidence type="ECO:0000256" key="6">
    <source>
        <dbReference type="ARBA" id="ARBA00023136"/>
    </source>
</evidence>
<evidence type="ECO:0000256" key="10">
    <source>
        <dbReference type="PROSITE-ProRule" id="PRU00124"/>
    </source>
</evidence>
<evidence type="ECO:0000256" key="12">
    <source>
        <dbReference type="SAM" id="MobiDB-lite"/>
    </source>
</evidence>
<name>A0A0L7R7D2_9HYME</name>
<feature type="disulfide bond" evidence="10">
    <location>
        <begin position="1325"/>
        <end position="1337"/>
    </location>
</feature>
<dbReference type="Gene3D" id="4.10.400.10">
    <property type="entry name" value="Low-density Lipoprotein Receptor"/>
    <property type="match status" value="3"/>
</dbReference>
<dbReference type="InterPro" id="IPR011042">
    <property type="entry name" value="6-blade_b-propeller_TolB-like"/>
</dbReference>
<keyword evidence="2" id="KW-0245">EGF-like domain</keyword>
<keyword evidence="8 15" id="KW-0675">Receptor</keyword>
<keyword evidence="5" id="KW-0677">Repeat</keyword>
<sequence>MANASRTNKVTTIIKDLSEGAALDFYFEHELVCWSDSGLEIIQCIQTNGTHTGERTIVVNSSLISPDGLACDWYTGKLYWTDGEKNRIEVTSIDGRHRKVLFWTDIFQPRAIALVPMKSILFWTDWGDVPKIERAAMNGDPLTREVIISDDIFWPNGLTMDYENELVYWVDGRLKFIAVMDYYGKNRRKVVEQGLDYPFAVTFFDHRLYWTDWKTWCVHSYDVRQNQTYPRELLHGEYIPGDIEVWDIRRQPHGNHPCEKNNGNCSHLCLLSMTEPGYTCACPTGVKLVDNLTCADGPEELLLIVQRNEICRISLDSPDYTNFVLPLTGIKHAIAIDFDPVQEMLYWTDEEACAIRRASLDGSNQENIITTEVENPDGIAVDWLARNLYWTDTGTDRIEVARLNGTSRKVLINEDLIEPRAIALAPELGWMFWTDWNEKRPKIERSNLDGTERTLLVIKDIVWPNGIALDLARYKIYWCDAKTDKIEVCNMDGTDRREVITDNLPHLFGLSLLGDYLYWTDWQRRSVDRAHKLTGGEREVIVDQVPNVMGLKAVHLGKVNGTNPCAKNNGGCSHLCLNRPENKYVCACQIGYELTKDEKTCVIPDAFMLFARKENIGRISIENVNNDNIIPLTGVKDASALDFNIADNRIYWTDVKLKTITRAFINGSDMERVVDLGLETPEGLAIDWIAHNLYWSDTGTRRIEMVRLEGCSRKVLVWHNIVEPRCLALDPSRGHMYWTEWGNSGSIERSFLDGTNREIILSNIRKANGLTIDHSARKLYWADLYTPAIDSFDLRTRKRDAIITKNIVYPFSITQYQDHIYWTDWNTDIHFCYGEAKTNRVLLDKRIFIRLDQRLRDTESLEDEKSDRRSQRDTDLEENVLHHIEEDSFISDIEKANKTTGANRIKIHNKLESVTDLLVFHASRQAGWNPCALKNGNCSHLCIALPEENESVSNSFKCGCPTHYHLAEDNKTCIAPKIFMMYSLRNAIFRFLPDTSDCPDVVLRIQGLKNVRSIEFDPITQHIYWIDGRTLSIRKTLENKTHSSIMVSGSSGHPVDLALDSLGRLLFWSCAINDAINVTKLDNGSTLGVVVKGDGEKPRNIAIHSERRLLFWTDIGRKMRVMRSKMDGKERIVIATDLEQPTGIAINTVTNIVYWAHGNQIECADFDGKNRRILVSPVGQGSTVYLSVFLDFIYWFDRETSSLERINKSGNGRKVIMNKVLTDLITINTPQDDLMKKHVCSPFLDHGGCSHFCIGTTSSRCSCPKSLVLSEDEKTCRAAPACGTDHFTCTAPSSAVAKDCIPATWKCDGQTDCPDGSDELGCPTCSREQFKCQSGHCIDMSWVCDGTPQCHDGLDEAHCCRPGQFQCIGNGVCISGSALCDGWDDCADGSDELASACTPANNPRQENNSLESGKITYVIIVPIGLIATVAAIAFGFYYCRRKFINNEELPDILHDSAGDPLSPKPTRLAKPMFAQKNCRKDLKMGMETVRMSMLNGSSIGSSYDRSHITGASSSTRDSSTGGYPQETLNPPPSPATTANSTRCSSSNASRYKPYRHYRSINQPPPPTPCSTDVCDESDSNYPARYRYESEPYPPPPTPRSVYQSDAGISCPPSPSSRSSTYFSPLPPPPSPVP</sequence>
<organism evidence="15 16">
    <name type="scientific">Habropoda laboriosa</name>
    <dbReference type="NCBI Taxonomy" id="597456"/>
    <lineage>
        <taxon>Eukaryota</taxon>
        <taxon>Metazoa</taxon>
        <taxon>Ecdysozoa</taxon>
        <taxon>Arthropoda</taxon>
        <taxon>Hexapoda</taxon>
        <taxon>Insecta</taxon>
        <taxon>Pterygota</taxon>
        <taxon>Neoptera</taxon>
        <taxon>Endopterygota</taxon>
        <taxon>Hymenoptera</taxon>
        <taxon>Apocrita</taxon>
        <taxon>Aculeata</taxon>
        <taxon>Apoidea</taxon>
        <taxon>Anthophila</taxon>
        <taxon>Apidae</taxon>
        <taxon>Habropoda</taxon>
    </lineage>
</organism>
<dbReference type="PRINTS" id="PR00261">
    <property type="entry name" value="LDLRECEPTOR"/>
</dbReference>
<proteinExistence type="predicted"/>
<protein>
    <submittedName>
        <fullName evidence="15">Low-density lipoprotein receptor-related protein 5</fullName>
    </submittedName>
</protein>
<feature type="region of interest" description="Disordered" evidence="12">
    <location>
        <begin position="1500"/>
        <end position="1633"/>
    </location>
</feature>
<dbReference type="FunFam" id="2.120.10.30:FF:000241">
    <property type="entry name" value="Low-density lipoprotein receptor-related protein 6"/>
    <property type="match status" value="3"/>
</dbReference>
<feature type="repeat" description="LDL-receptor class B" evidence="11">
    <location>
        <begin position="691"/>
        <end position="733"/>
    </location>
</feature>
<accession>A0A0L7R7D2</accession>
<feature type="repeat" description="LDL-receptor class B" evidence="11">
    <location>
        <begin position="386"/>
        <end position="428"/>
    </location>
</feature>
<feature type="compositionally biased region" description="Pro residues" evidence="12">
    <location>
        <begin position="1624"/>
        <end position="1633"/>
    </location>
</feature>
<dbReference type="EMBL" id="KQ414642">
    <property type="protein sequence ID" value="KOC66743.1"/>
    <property type="molecule type" value="Genomic_DNA"/>
</dbReference>
<feature type="transmembrane region" description="Helical" evidence="13">
    <location>
        <begin position="1415"/>
        <end position="1439"/>
    </location>
</feature>
<evidence type="ECO:0000256" key="3">
    <source>
        <dbReference type="ARBA" id="ARBA00022583"/>
    </source>
</evidence>
<comment type="caution">
    <text evidence="10">Lacks conserved residue(s) required for the propagation of feature annotation.</text>
</comment>
<keyword evidence="9" id="KW-0325">Glycoprotein</keyword>
<keyword evidence="16" id="KW-1185">Reference proteome</keyword>
<feature type="repeat" description="LDL-receptor class B" evidence="11">
    <location>
        <begin position="30"/>
        <end position="75"/>
    </location>
</feature>
<feature type="repeat" description="LDL-receptor class B" evidence="11">
    <location>
        <begin position="343"/>
        <end position="385"/>
    </location>
</feature>
<dbReference type="InterPro" id="IPR002172">
    <property type="entry name" value="LDrepeatLR_classA_rpt"/>
</dbReference>
<feature type="disulfide bond" evidence="10">
    <location>
        <begin position="1332"/>
        <end position="1350"/>
    </location>
</feature>
<dbReference type="GO" id="GO:0006897">
    <property type="term" value="P:endocytosis"/>
    <property type="evidence" value="ECO:0007669"/>
    <property type="project" value="UniProtKB-KW"/>
</dbReference>
<dbReference type="InterPro" id="IPR036055">
    <property type="entry name" value="LDL_receptor-like_sf"/>
</dbReference>
<dbReference type="Gene3D" id="2.120.10.30">
    <property type="entry name" value="TolB, C-terminal domain"/>
    <property type="match status" value="5"/>
</dbReference>
<feature type="repeat" description="LDL-receptor class B" evidence="11">
    <location>
        <begin position="429"/>
        <end position="473"/>
    </location>
</feature>
<keyword evidence="4" id="KW-0732">Signal</keyword>
<keyword evidence="6 13" id="KW-0472">Membrane</keyword>
<dbReference type="SMART" id="SM00192">
    <property type="entry name" value="LDLa"/>
    <property type="match status" value="3"/>
</dbReference>
<evidence type="ECO:0000256" key="1">
    <source>
        <dbReference type="ARBA" id="ARBA00004167"/>
    </source>
</evidence>
<comment type="subcellular location">
    <subcellularLocation>
        <location evidence="1">Membrane</location>
        <topology evidence="1">Single-pass membrane protein</topology>
    </subcellularLocation>
</comment>
<evidence type="ECO:0000256" key="13">
    <source>
        <dbReference type="SAM" id="Phobius"/>
    </source>
</evidence>
<dbReference type="Pfam" id="PF00058">
    <property type="entry name" value="Ldl_recept_b"/>
    <property type="match status" value="10"/>
</dbReference>
<dbReference type="InterPro" id="IPR050778">
    <property type="entry name" value="Cueball_EGF_LRP_Nidogen"/>
</dbReference>
<evidence type="ECO:0000256" key="2">
    <source>
        <dbReference type="ARBA" id="ARBA00022536"/>
    </source>
</evidence>
<dbReference type="Proteomes" id="UP000053825">
    <property type="component" value="Unassembled WGS sequence"/>
</dbReference>
<dbReference type="Pfam" id="PF00057">
    <property type="entry name" value="Ldl_recept_a"/>
    <property type="match status" value="3"/>
</dbReference>